<feature type="transmembrane region" description="Helical" evidence="2">
    <location>
        <begin position="91"/>
        <end position="112"/>
    </location>
</feature>
<proteinExistence type="predicted"/>
<feature type="coiled-coil region" evidence="1">
    <location>
        <begin position="403"/>
        <end position="430"/>
    </location>
</feature>
<reference evidence="4" key="1">
    <citation type="journal article" date="2013" name="Science">
        <title>The Amborella genome and the evolution of flowering plants.</title>
        <authorList>
            <consortium name="Amborella Genome Project"/>
        </authorList>
    </citation>
    <scope>NUCLEOTIDE SEQUENCE [LARGE SCALE GENOMIC DNA]</scope>
</reference>
<dbReference type="PANTHER" id="PTHR33740">
    <property type="entry name" value="GPI-ANCHORED ADHESIN-LIKE PROTEIN"/>
    <property type="match status" value="1"/>
</dbReference>
<dbReference type="eggNOG" id="ENOG502QQDJ">
    <property type="taxonomic scope" value="Eukaryota"/>
</dbReference>
<keyword evidence="2" id="KW-1133">Transmembrane helix</keyword>
<keyword evidence="2" id="KW-0472">Membrane</keyword>
<dbReference type="PANTHER" id="PTHR33740:SF1">
    <property type="entry name" value="SLH DOMAIN PROTEIN"/>
    <property type="match status" value="1"/>
</dbReference>
<evidence type="ECO:0000256" key="1">
    <source>
        <dbReference type="SAM" id="Coils"/>
    </source>
</evidence>
<dbReference type="AlphaFoldDB" id="W1P8W6"/>
<sequence length="589" mass="66792">MGSCLNPCAHLLLVNNRWRLSYDNVFPSGYFSPNWSLKVYVSKQRGLRFSPNASSYANVKASWIVPDRDKADAYGGWFSDSMPKEKNQRGILYVGIGASVWILLAALAHSAFSSKGLKFQLYSQLRPLHAIQGFFMPSRHGADSMGASETDVSGVNQITYTDGPYDSEMVDNALDKMKASTSQASTQKLESLIIPLAVDSTQQESVSVLKKLKIIEDSVNPEALCTRREYVRWLLKANSLLERSAKCRLFLPTYVAGSPDPSFDDISPNDSDFCYIQALAESGIVLSKLTVNQSGGVDNDNSTCQQRIEFSPDSLISRLDLMNWKTMLEYSVYPEVDDKMLLKVDFMDVMAMEQDASIELFMDMLAGDGSIVRRVFGQSRRFQPRKPVTKAQAAVALTSGRAAEAIQVELIRLEAEKMEREANMKDIRSELLQKGEIQQFWEEKKNNLKIYWLGVERDYQEAVKDLQEREKRDETLDEWSKERVAIVCRKELLSEIKREVDEMTAKLASERERLSRERQILNEMLGEVQSRWGDVVEAKSVLEAEIEAIRILRSWVEDEAKRNEARAKLLVAAQSRWNWVESKVSNGSS</sequence>
<keyword evidence="4" id="KW-1185">Reference proteome</keyword>
<feature type="coiled-coil region" evidence="1">
    <location>
        <begin position="493"/>
        <end position="531"/>
    </location>
</feature>
<organism evidence="3 4">
    <name type="scientific">Amborella trichopoda</name>
    <dbReference type="NCBI Taxonomy" id="13333"/>
    <lineage>
        <taxon>Eukaryota</taxon>
        <taxon>Viridiplantae</taxon>
        <taxon>Streptophyta</taxon>
        <taxon>Embryophyta</taxon>
        <taxon>Tracheophyta</taxon>
        <taxon>Spermatophyta</taxon>
        <taxon>Magnoliopsida</taxon>
        <taxon>Amborellales</taxon>
        <taxon>Amborellaceae</taxon>
        <taxon>Amborella</taxon>
    </lineage>
</organism>
<gene>
    <name evidence="3" type="ORF">AMTR_s00147p00073200</name>
</gene>
<dbReference type="OMA" id="CFSNPLH"/>
<keyword evidence="1" id="KW-0175">Coiled coil</keyword>
<dbReference type="OrthoDB" id="1931230at2759"/>
<evidence type="ECO:0008006" key="5">
    <source>
        <dbReference type="Google" id="ProtNLM"/>
    </source>
</evidence>
<evidence type="ECO:0000313" key="4">
    <source>
        <dbReference type="Proteomes" id="UP000017836"/>
    </source>
</evidence>
<accession>W1P8W6</accession>
<dbReference type="HOGENOM" id="CLU_037681_0_0_1"/>
<dbReference type="KEGG" id="atr:18432527"/>
<keyword evidence="2" id="KW-0812">Transmembrane</keyword>
<dbReference type="EMBL" id="KI394278">
    <property type="protein sequence ID" value="ERN04368.1"/>
    <property type="molecule type" value="Genomic_DNA"/>
</dbReference>
<dbReference type="Proteomes" id="UP000017836">
    <property type="component" value="Unassembled WGS sequence"/>
</dbReference>
<evidence type="ECO:0000313" key="3">
    <source>
        <dbReference type="EMBL" id="ERN04368.1"/>
    </source>
</evidence>
<name>W1P8W6_AMBTC</name>
<dbReference type="Gramene" id="ERN04368">
    <property type="protein sequence ID" value="ERN04368"/>
    <property type="gene ID" value="AMTR_s00147p00073200"/>
</dbReference>
<evidence type="ECO:0000256" key="2">
    <source>
        <dbReference type="SAM" id="Phobius"/>
    </source>
</evidence>
<protein>
    <recommendedName>
        <fullName evidence="5">SLH domain-containing protein</fullName>
    </recommendedName>
</protein>